<dbReference type="CDD" id="cd04301">
    <property type="entry name" value="NAT_SF"/>
    <property type="match status" value="1"/>
</dbReference>
<reference evidence="2 3" key="1">
    <citation type="submission" date="2020-01" db="EMBL/GenBank/DDBJ databases">
        <title>Draft Genome Sequence of Vibrio sp. strain OCN044, Isolated from a Healthy Coral at Palmyra Atoll.</title>
        <authorList>
            <person name="Videau P."/>
            <person name="Loughran R."/>
            <person name="Esquivel A."/>
            <person name="Deadmond M."/>
            <person name="Paddock B.E."/>
            <person name="Saw J.H."/>
            <person name="Ushijima B."/>
        </authorList>
    </citation>
    <scope>NUCLEOTIDE SEQUENCE [LARGE SCALE GENOMIC DNA]</scope>
    <source>
        <strain evidence="2 3">OCN044</strain>
    </source>
</reference>
<dbReference type="AlphaFoldDB" id="A0A6L8LRZ5"/>
<organism evidence="2 3">
    <name type="scientific">Vibrio tetraodonis subsp. pristinus</name>
    <dbReference type="NCBI Taxonomy" id="2695891"/>
    <lineage>
        <taxon>Bacteria</taxon>
        <taxon>Pseudomonadati</taxon>
        <taxon>Pseudomonadota</taxon>
        <taxon>Gammaproteobacteria</taxon>
        <taxon>Vibrionales</taxon>
        <taxon>Vibrionaceae</taxon>
        <taxon>Vibrio</taxon>
    </lineage>
</organism>
<dbReference type="Pfam" id="PF00583">
    <property type="entry name" value="Acetyltransf_1"/>
    <property type="match status" value="1"/>
</dbReference>
<dbReference type="GO" id="GO:0016747">
    <property type="term" value="F:acyltransferase activity, transferring groups other than amino-acyl groups"/>
    <property type="evidence" value="ECO:0007669"/>
    <property type="project" value="InterPro"/>
</dbReference>
<dbReference type="EMBL" id="WWEU01000001">
    <property type="protein sequence ID" value="MYM58323.1"/>
    <property type="molecule type" value="Genomic_DNA"/>
</dbReference>
<evidence type="ECO:0000313" key="3">
    <source>
        <dbReference type="Proteomes" id="UP000478571"/>
    </source>
</evidence>
<dbReference type="InterPro" id="IPR016181">
    <property type="entry name" value="Acyl_CoA_acyltransferase"/>
</dbReference>
<keyword evidence="2" id="KW-0808">Transferase</keyword>
<accession>A0A6L8LRZ5</accession>
<keyword evidence="3" id="KW-1185">Reference proteome</keyword>
<dbReference type="SUPFAM" id="SSF55729">
    <property type="entry name" value="Acyl-CoA N-acyltransferases (Nat)"/>
    <property type="match status" value="1"/>
</dbReference>
<gene>
    <name evidence="2" type="ORF">GTG28_03735</name>
</gene>
<evidence type="ECO:0000259" key="1">
    <source>
        <dbReference type="PROSITE" id="PS51186"/>
    </source>
</evidence>
<name>A0A6L8LRZ5_9VIBR</name>
<dbReference type="Proteomes" id="UP000478571">
    <property type="component" value="Unassembled WGS sequence"/>
</dbReference>
<dbReference type="PROSITE" id="PS51186">
    <property type="entry name" value="GNAT"/>
    <property type="match status" value="1"/>
</dbReference>
<proteinExistence type="predicted"/>
<dbReference type="InterPro" id="IPR000182">
    <property type="entry name" value="GNAT_dom"/>
</dbReference>
<comment type="caution">
    <text evidence="2">The sequence shown here is derived from an EMBL/GenBank/DDBJ whole genome shotgun (WGS) entry which is preliminary data.</text>
</comment>
<sequence length="151" mass="17823">MRYMDIQLKQIISNEFDSLFSVVKQGLFTHVDSVFGWCDEFQSNRLKNDYEPHRFHWVYLNDMRVGILCFKPYDNSLHVHLLIVFPEFQNQKIGERVMNMVHEIAHKQGRTYVTLSSFVINQRAISFYQSLGYQVTESDESFVSLSLNITS</sequence>
<feature type="domain" description="N-acetyltransferase" evidence="1">
    <location>
        <begin position="6"/>
        <end position="150"/>
    </location>
</feature>
<dbReference type="Gene3D" id="3.40.630.30">
    <property type="match status" value="1"/>
</dbReference>
<evidence type="ECO:0000313" key="2">
    <source>
        <dbReference type="EMBL" id="MYM58323.1"/>
    </source>
</evidence>
<protein>
    <submittedName>
        <fullName evidence="2">GNAT family N-acetyltransferase</fullName>
    </submittedName>
</protein>